<dbReference type="OrthoDB" id="1309736at2759"/>
<feature type="non-terminal residue" evidence="7">
    <location>
        <position position="1"/>
    </location>
</feature>
<evidence type="ECO:0000256" key="1">
    <source>
        <dbReference type="ARBA" id="ARBA00004123"/>
    </source>
</evidence>
<feature type="domain" description="Tify" evidence="6">
    <location>
        <begin position="458"/>
        <end position="492"/>
    </location>
</feature>
<dbReference type="InterPro" id="IPR031307">
    <property type="entry name" value="Ninja_fam"/>
</dbReference>
<evidence type="ECO:0000313" key="7">
    <source>
        <dbReference type="EMBL" id="KAG5621530.1"/>
    </source>
</evidence>
<gene>
    <name evidence="7" type="ORF">H5410_006748</name>
</gene>
<feature type="compositionally biased region" description="Low complexity" evidence="5">
    <location>
        <begin position="378"/>
        <end position="393"/>
    </location>
</feature>
<feature type="region of interest" description="Disordered" evidence="5">
    <location>
        <begin position="339"/>
        <end position="393"/>
    </location>
</feature>
<protein>
    <recommendedName>
        <fullName evidence="4">Ninja-family protein</fullName>
    </recommendedName>
    <alternativeName>
        <fullName evidence="4">ABI-binding protein</fullName>
    </alternativeName>
</protein>
<feature type="compositionally biased region" description="Polar residues" evidence="5">
    <location>
        <begin position="361"/>
        <end position="377"/>
    </location>
</feature>
<evidence type="ECO:0000259" key="6">
    <source>
        <dbReference type="Pfam" id="PF16135"/>
    </source>
</evidence>
<sequence length="495" mass="56344">DKGKRIVEDVSVELTLGLSGFGASPKKPKILNHSSSMANGEHSGYNNSNRNLNAFQFSVIRPASLPMETEAEWRQMNDPFSIMKTSSLPMESEMQWRQSSDPFSVTRTSSSPMETEMEYWRQRNDPLSVTRTSSSPMETEMEYWRQRNDPFSVTRTSSLPMETEIDWRQRNDPYSIMKTYSLPMESEVEWRKRNDPFSVTRTSSFPMETEMEWRQRMETEIEWRRRMETEMEYWRQMNDPFSIMKTASLPPMETEIEWMQRSDPFSVNRTASLPPMETEEEWMQSNDPFSTMRTASLPPMETEMDWKERRDFQTQMRRDAKQKRWDKLKNIIVVEENEVNGTSSLPSSGGSGSQGSVGSSETGFETPQQLPNQVNDTSIAGASGSSNAIPPASGTLEQMQHLIVAAIEATNEQSPDFSGKEGLRNFLLKMPGVSTKGDGPNGKKTEGFLYAYKKGGEVKIVCICHGHFLTPAEFVKHAGGGDVENPLKLITIDPN</sequence>
<accession>A0A9J6ABE4</accession>
<dbReference type="PANTHER" id="PTHR31413">
    <property type="entry name" value="AFP HOMOLOG 2"/>
    <property type="match status" value="1"/>
</dbReference>
<organism evidence="7 8">
    <name type="scientific">Solanum commersonii</name>
    <name type="common">Commerson's wild potato</name>
    <name type="synonym">Commerson's nightshade</name>
    <dbReference type="NCBI Taxonomy" id="4109"/>
    <lineage>
        <taxon>Eukaryota</taxon>
        <taxon>Viridiplantae</taxon>
        <taxon>Streptophyta</taxon>
        <taxon>Embryophyta</taxon>
        <taxon>Tracheophyta</taxon>
        <taxon>Spermatophyta</taxon>
        <taxon>Magnoliopsida</taxon>
        <taxon>eudicotyledons</taxon>
        <taxon>Gunneridae</taxon>
        <taxon>Pentapetalae</taxon>
        <taxon>asterids</taxon>
        <taxon>lamiids</taxon>
        <taxon>Solanales</taxon>
        <taxon>Solanaceae</taxon>
        <taxon>Solanoideae</taxon>
        <taxon>Solaneae</taxon>
        <taxon>Solanum</taxon>
    </lineage>
</organism>
<dbReference type="GO" id="GO:0045892">
    <property type="term" value="P:negative regulation of DNA-templated transcription"/>
    <property type="evidence" value="ECO:0007669"/>
    <property type="project" value="TreeGrafter"/>
</dbReference>
<dbReference type="GO" id="GO:0005634">
    <property type="term" value="C:nucleus"/>
    <property type="evidence" value="ECO:0007669"/>
    <property type="project" value="UniProtKB-SubCell"/>
</dbReference>
<name>A0A9J6ABE4_SOLCO</name>
<comment type="subcellular location">
    <subcellularLocation>
        <location evidence="1 4">Nucleus</location>
    </subcellularLocation>
</comment>
<comment type="similarity">
    <text evidence="2 4">Belongs to the Ninja family.</text>
</comment>
<evidence type="ECO:0000256" key="4">
    <source>
        <dbReference type="RuleBase" id="RU369029"/>
    </source>
</evidence>
<dbReference type="InterPro" id="IPR032308">
    <property type="entry name" value="TDBD"/>
</dbReference>
<evidence type="ECO:0000256" key="3">
    <source>
        <dbReference type="ARBA" id="ARBA00023242"/>
    </source>
</evidence>
<evidence type="ECO:0000313" key="8">
    <source>
        <dbReference type="Proteomes" id="UP000824120"/>
    </source>
</evidence>
<comment type="caution">
    <text evidence="7">The sequence shown here is derived from an EMBL/GenBank/DDBJ whole genome shotgun (WGS) entry which is preliminary data.</text>
</comment>
<evidence type="ECO:0000256" key="5">
    <source>
        <dbReference type="SAM" id="MobiDB-lite"/>
    </source>
</evidence>
<dbReference type="GO" id="GO:0007165">
    <property type="term" value="P:signal transduction"/>
    <property type="evidence" value="ECO:0007669"/>
    <property type="project" value="InterPro"/>
</dbReference>
<dbReference type="AlphaFoldDB" id="A0A9J6ABE4"/>
<keyword evidence="3 4" id="KW-0539">Nucleus</keyword>
<evidence type="ECO:0000256" key="2">
    <source>
        <dbReference type="ARBA" id="ARBA00006081"/>
    </source>
</evidence>
<comment type="function">
    <text evidence="4">Acts as a negative regulator of abscisic acid (ABA) response.</text>
</comment>
<dbReference type="PANTHER" id="PTHR31413:SF47">
    <property type="entry name" value="NINJA-FAMILY PROTEIN"/>
    <property type="match status" value="1"/>
</dbReference>
<proteinExistence type="inferred from homology"/>
<reference evidence="7 8" key="1">
    <citation type="submission" date="2020-09" db="EMBL/GenBank/DDBJ databases">
        <title>De no assembly of potato wild relative species, Solanum commersonii.</title>
        <authorList>
            <person name="Cho K."/>
        </authorList>
    </citation>
    <scope>NUCLEOTIDE SEQUENCE [LARGE SCALE GENOMIC DNA]</scope>
    <source>
        <strain evidence="7">LZ3.2</strain>
        <tissue evidence="7">Leaf</tissue>
    </source>
</reference>
<dbReference type="Pfam" id="PF16135">
    <property type="entry name" value="TDBD"/>
    <property type="match status" value="1"/>
</dbReference>
<keyword evidence="8" id="KW-1185">Reference proteome</keyword>
<dbReference type="EMBL" id="JACXVP010000002">
    <property type="protein sequence ID" value="KAG5621530.1"/>
    <property type="molecule type" value="Genomic_DNA"/>
</dbReference>
<dbReference type="Proteomes" id="UP000824120">
    <property type="component" value="Chromosome 2"/>
</dbReference>